<reference evidence="1" key="1">
    <citation type="journal article" date="2014" name="Genome Announc.">
        <title>Draft Genome Sequences of Marine Flavobacterium Nonlabens Strains NR17, NR24, NR27, NR32, NR33, and Ara13.</title>
        <authorList>
            <person name="Nakanishi M."/>
            <person name="Meirelles P."/>
            <person name="Suzuki R."/>
            <person name="Takatani N."/>
            <person name="Mino S."/>
            <person name="Suda W."/>
            <person name="Oshima K."/>
            <person name="Hattori M."/>
            <person name="Ohkuma M."/>
            <person name="Hosokawa M."/>
            <person name="Miyashita K."/>
            <person name="Thompson F.L."/>
            <person name="Niwa A."/>
            <person name="Sawabe T."/>
            <person name="Sawabe T."/>
        </authorList>
    </citation>
    <scope>NUCLEOTIDE SEQUENCE [LARGE SCALE GENOMIC DNA]</scope>
    <source>
        <strain evidence="1">JCM 19294</strain>
    </source>
</reference>
<name>A0A090PYR0_9FLAO</name>
<proteinExistence type="predicted"/>
<comment type="caution">
    <text evidence="1">The sequence shown here is derived from an EMBL/GenBank/DDBJ whole genome shotgun (WGS) entry which is preliminary data.</text>
</comment>
<dbReference type="eggNOG" id="COG2227">
    <property type="taxonomic scope" value="Bacteria"/>
</dbReference>
<dbReference type="AlphaFoldDB" id="A0A090PYR0"/>
<dbReference type="EMBL" id="BBML01000001">
    <property type="protein sequence ID" value="GAK95920.1"/>
    <property type="molecule type" value="Genomic_DNA"/>
</dbReference>
<dbReference type="Pfam" id="PF13489">
    <property type="entry name" value="Methyltransf_23"/>
    <property type="match status" value="1"/>
</dbReference>
<dbReference type="GO" id="GO:0032259">
    <property type="term" value="P:methylation"/>
    <property type="evidence" value="ECO:0007669"/>
    <property type="project" value="UniProtKB-KW"/>
</dbReference>
<dbReference type="SUPFAM" id="SSF53335">
    <property type="entry name" value="S-adenosyl-L-methionine-dependent methyltransferases"/>
    <property type="match status" value="1"/>
</dbReference>
<evidence type="ECO:0000313" key="2">
    <source>
        <dbReference type="Proteomes" id="UP000029221"/>
    </source>
</evidence>
<keyword evidence="2" id="KW-1185">Reference proteome</keyword>
<dbReference type="Gene3D" id="3.40.50.150">
    <property type="entry name" value="Vaccinia Virus protein VP39"/>
    <property type="match status" value="1"/>
</dbReference>
<keyword evidence="1" id="KW-0808">Transferase</keyword>
<gene>
    <name evidence="1" type="ORF">JCM19294_2702</name>
</gene>
<keyword evidence="1" id="KW-0489">Methyltransferase</keyword>
<dbReference type="STRING" id="319236.BST91_11235"/>
<sequence length="288" mass="33406">MIDFNFNKSVLRTKDYFFSKEKFELFKDDTTGILKTVPQPKELSKYYESEDYYSHGNNKASFFSKIYNVVKRRNIQTKTRLITNVINEHFGSSTNIKVCDVGAGSGELVQSLIDNNISACGVEPSKKARDFAKQNFSLELQPDTSGYEENYFDIITMYHVLEHVPNLSQQILELVRLLKPDGILILALPNYQCLDARVFKEHWAAYDVPRHTFHFSKYSVEILFKSKFRLVNTIPMWWDSFYVSILSARYKKWPIPFISGTLVGFISNLSCLITKQASSHQFILKKLK</sequence>
<dbReference type="PANTHER" id="PTHR43861">
    <property type="entry name" value="TRANS-ACONITATE 2-METHYLTRANSFERASE-RELATED"/>
    <property type="match status" value="1"/>
</dbReference>
<dbReference type="Proteomes" id="UP000029221">
    <property type="component" value="Unassembled WGS sequence"/>
</dbReference>
<dbReference type="CDD" id="cd02440">
    <property type="entry name" value="AdoMet_MTases"/>
    <property type="match status" value="1"/>
</dbReference>
<evidence type="ECO:0000313" key="1">
    <source>
        <dbReference type="EMBL" id="GAK95920.1"/>
    </source>
</evidence>
<dbReference type="RefSeq" id="WP_042276742.1">
    <property type="nucleotide sequence ID" value="NZ_BBML01000001.1"/>
</dbReference>
<protein>
    <submittedName>
        <fullName evidence="1">SAM-dependent methyltransferases</fullName>
    </submittedName>
</protein>
<dbReference type="GO" id="GO:0008168">
    <property type="term" value="F:methyltransferase activity"/>
    <property type="evidence" value="ECO:0007669"/>
    <property type="project" value="UniProtKB-KW"/>
</dbReference>
<accession>A0A090PYR0</accession>
<dbReference type="InterPro" id="IPR029063">
    <property type="entry name" value="SAM-dependent_MTases_sf"/>
</dbReference>
<organism evidence="1 2">
    <name type="scientific">Nonlabens tegetincola</name>
    <dbReference type="NCBI Taxonomy" id="323273"/>
    <lineage>
        <taxon>Bacteria</taxon>
        <taxon>Pseudomonadati</taxon>
        <taxon>Bacteroidota</taxon>
        <taxon>Flavobacteriia</taxon>
        <taxon>Flavobacteriales</taxon>
        <taxon>Flavobacteriaceae</taxon>
        <taxon>Nonlabens</taxon>
    </lineage>
</organism>